<proteinExistence type="predicted"/>
<dbReference type="EMBL" id="VWSH01000001">
    <property type="protein sequence ID" value="KAA5536960.1"/>
    <property type="molecule type" value="Genomic_DNA"/>
</dbReference>
<dbReference type="Proteomes" id="UP000323632">
    <property type="component" value="Unassembled WGS sequence"/>
</dbReference>
<evidence type="ECO:0000313" key="2">
    <source>
        <dbReference type="EMBL" id="KAA5536960.1"/>
    </source>
</evidence>
<evidence type="ECO:0008006" key="4">
    <source>
        <dbReference type="Google" id="ProtNLM"/>
    </source>
</evidence>
<evidence type="ECO:0000313" key="3">
    <source>
        <dbReference type="Proteomes" id="UP000323632"/>
    </source>
</evidence>
<protein>
    <recommendedName>
        <fullName evidence="4">Lipoprotein</fullName>
    </recommendedName>
</protein>
<sequence length="78" mass="8405">MRRYLLYTTLFFTLAGIYSCTENASGVKSVPIDSTNAYGTAPVEYGKRDSTGMLPDADQGEGYRVNTPGGDSMPNGEK</sequence>
<evidence type="ECO:0000256" key="1">
    <source>
        <dbReference type="SAM" id="MobiDB-lite"/>
    </source>
</evidence>
<organism evidence="2 3">
    <name type="scientific">Taibaiella lutea</name>
    <dbReference type="NCBI Taxonomy" id="2608001"/>
    <lineage>
        <taxon>Bacteria</taxon>
        <taxon>Pseudomonadati</taxon>
        <taxon>Bacteroidota</taxon>
        <taxon>Chitinophagia</taxon>
        <taxon>Chitinophagales</taxon>
        <taxon>Chitinophagaceae</taxon>
        <taxon>Taibaiella</taxon>
    </lineage>
</organism>
<dbReference type="PROSITE" id="PS51257">
    <property type="entry name" value="PROKAR_LIPOPROTEIN"/>
    <property type="match status" value="1"/>
</dbReference>
<accession>A0A5M6CRF9</accession>
<keyword evidence="3" id="KW-1185">Reference proteome</keyword>
<gene>
    <name evidence="2" type="ORF">F0919_04620</name>
</gene>
<reference evidence="2 3" key="1">
    <citation type="submission" date="2019-09" db="EMBL/GenBank/DDBJ databases">
        <title>Genome sequence and assembly of Taibaiella sp.</title>
        <authorList>
            <person name="Chhetri G."/>
        </authorList>
    </citation>
    <scope>NUCLEOTIDE SEQUENCE [LARGE SCALE GENOMIC DNA]</scope>
    <source>
        <strain evidence="2 3">KVB11</strain>
    </source>
</reference>
<dbReference type="AlphaFoldDB" id="A0A5M6CRF9"/>
<comment type="caution">
    <text evidence="2">The sequence shown here is derived from an EMBL/GenBank/DDBJ whole genome shotgun (WGS) entry which is preliminary data.</text>
</comment>
<dbReference type="RefSeq" id="WP_150031537.1">
    <property type="nucleotide sequence ID" value="NZ_VWSH01000001.1"/>
</dbReference>
<feature type="region of interest" description="Disordered" evidence="1">
    <location>
        <begin position="43"/>
        <end position="78"/>
    </location>
</feature>
<name>A0A5M6CRF9_9BACT</name>